<dbReference type="OMA" id="KHACDDA"/>
<dbReference type="Proteomes" id="UP000054350">
    <property type="component" value="Unassembled WGS sequence"/>
</dbReference>
<evidence type="ECO:0000313" key="10">
    <source>
        <dbReference type="EMBL" id="KNE56958.1"/>
    </source>
</evidence>
<keyword evidence="5" id="KW-0256">Endoplasmic reticulum</keyword>
<keyword evidence="11" id="KW-1185">Reference proteome</keyword>
<proteinExistence type="inferred from homology"/>
<dbReference type="GO" id="GO:0045047">
    <property type="term" value="P:protein targeting to ER"/>
    <property type="evidence" value="ECO:0007669"/>
    <property type="project" value="TreeGrafter"/>
</dbReference>
<evidence type="ECO:0000256" key="3">
    <source>
        <dbReference type="ARBA" id="ARBA00017057"/>
    </source>
</evidence>
<feature type="transmembrane region" description="Helical" evidence="9">
    <location>
        <begin position="96"/>
        <end position="115"/>
    </location>
</feature>
<evidence type="ECO:0000256" key="8">
    <source>
        <dbReference type="ARBA" id="ARBA00045608"/>
    </source>
</evidence>
<dbReference type="PANTHER" id="PTHR13085">
    <property type="entry name" value="MICROSOMAL SIGNAL PEPTIDASE 25 KDA SUBUNIT"/>
    <property type="match status" value="1"/>
</dbReference>
<dbReference type="InterPro" id="IPR009582">
    <property type="entry name" value="Spc2/SPCS2"/>
</dbReference>
<keyword evidence="6 9" id="KW-1133">Transmembrane helix</keyword>
<dbReference type="Pfam" id="PF06703">
    <property type="entry name" value="SPC25"/>
    <property type="match status" value="1"/>
</dbReference>
<dbReference type="AlphaFoldDB" id="A0A0L0S356"/>
<protein>
    <recommendedName>
        <fullName evidence="3">Signal peptidase complex subunit 2</fullName>
    </recommendedName>
</protein>
<evidence type="ECO:0000256" key="1">
    <source>
        <dbReference type="ARBA" id="ARBA00004477"/>
    </source>
</evidence>
<keyword evidence="4 9" id="KW-0812">Transmembrane</keyword>
<dbReference type="VEuPathDB" id="FungiDB:AMAG_02724"/>
<evidence type="ECO:0000256" key="9">
    <source>
        <dbReference type="SAM" id="Phobius"/>
    </source>
</evidence>
<comment type="function">
    <text evidence="8">Component of the signal peptidase complex (SPC) which catalyzes the cleavage of N-terminal signal sequences from nascent proteins as they are translocated into the lumen of the endoplasmic reticulum. Enhances the enzymatic activity of SPC and facilitates the interactions between different components of the translocation site.</text>
</comment>
<dbReference type="STRING" id="578462.A0A0L0S356"/>
<reference evidence="10 11" key="1">
    <citation type="submission" date="2009-11" db="EMBL/GenBank/DDBJ databases">
        <title>Annotation of Allomyces macrogynus ATCC 38327.</title>
        <authorList>
            <consortium name="The Broad Institute Genome Sequencing Platform"/>
            <person name="Russ C."/>
            <person name="Cuomo C."/>
            <person name="Burger G."/>
            <person name="Gray M.W."/>
            <person name="Holland P.W.H."/>
            <person name="King N."/>
            <person name="Lang F.B.F."/>
            <person name="Roger A.J."/>
            <person name="Ruiz-Trillo I."/>
            <person name="Young S.K."/>
            <person name="Zeng Q."/>
            <person name="Gargeya S."/>
            <person name="Fitzgerald M."/>
            <person name="Haas B."/>
            <person name="Abouelleil A."/>
            <person name="Alvarado L."/>
            <person name="Arachchi H.M."/>
            <person name="Berlin A."/>
            <person name="Chapman S.B."/>
            <person name="Gearin G."/>
            <person name="Goldberg J."/>
            <person name="Griggs A."/>
            <person name="Gujja S."/>
            <person name="Hansen M."/>
            <person name="Heiman D."/>
            <person name="Howarth C."/>
            <person name="Larimer J."/>
            <person name="Lui A."/>
            <person name="MacDonald P.J.P."/>
            <person name="McCowen C."/>
            <person name="Montmayeur A."/>
            <person name="Murphy C."/>
            <person name="Neiman D."/>
            <person name="Pearson M."/>
            <person name="Priest M."/>
            <person name="Roberts A."/>
            <person name="Saif S."/>
            <person name="Shea T."/>
            <person name="Sisk P."/>
            <person name="Stolte C."/>
            <person name="Sykes S."/>
            <person name="Wortman J."/>
            <person name="Nusbaum C."/>
            <person name="Birren B."/>
        </authorList>
    </citation>
    <scope>NUCLEOTIDE SEQUENCE [LARGE SCALE GENOMIC DNA]</scope>
    <source>
        <strain evidence="10 11">ATCC 38327</strain>
    </source>
</reference>
<accession>A0A0L0S356</accession>
<gene>
    <name evidence="10" type="ORF">AMAG_02724</name>
</gene>
<sequence>MTNSPTTMHAPEYPQSAFKDDHKRFGKVAPYSFHDYRHTLEDSIRDILEYDLEFDLSTKWTDIRIVLGFLASIIGIGGAVYGFLVPFHESKAGVTASVIAYLAVSAITTYITLFIEDAKVATGKRVDPVGVEPPVTLTVASAVDTASPNCQLHLTFHARAGARHAEVRATAPLEQYFTTSGELIAVRFYRDVVAWIHDTVRQTGNE</sequence>
<comment type="subcellular location">
    <subcellularLocation>
        <location evidence="1">Endoplasmic reticulum membrane</location>
        <topology evidence="1">Multi-pass membrane protein</topology>
    </subcellularLocation>
</comment>
<dbReference type="GO" id="GO:0005787">
    <property type="term" value="C:signal peptidase complex"/>
    <property type="evidence" value="ECO:0007669"/>
    <property type="project" value="InterPro"/>
</dbReference>
<dbReference type="OrthoDB" id="29558at2759"/>
<keyword evidence="7 9" id="KW-0472">Membrane</keyword>
<reference evidence="11" key="2">
    <citation type="submission" date="2009-11" db="EMBL/GenBank/DDBJ databases">
        <title>The Genome Sequence of Allomyces macrogynus strain ATCC 38327.</title>
        <authorList>
            <consortium name="The Broad Institute Genome Sequencing Platform"/>
            <person name="Russ C."/>
            <person name="Cuomo C."/>
            <person name="Shea T."/>
            <person name="Young S.K."/>
            <person name="Zeng Q."/>
            <person name="Koehrsen M."/>
            <person name="Haas B."/>
            <person name="Borodovsky M."/>
            <person name="Guigo R."/>
            <person name="Alvarado L."/>
            <person name="Berlin A."/>
            <person name="Borenstein D."/>
            <person name="Chen Z."/>
            <person name="Engels R."/>
            <person name="Freedman E."/>
            <person name="Gellesch M."/>
            <person name="Goldberg J."/>
            <person name="Griggs A."/>
            <person name="Gujja S."/>
            <person name="Heiman D."/>
            <person name="Hepburn T."/>
            <person name="Howarth C."/>
            <person name="Jen D."/>
            <person name="Larson L."/>
            <person name="Lewis B."/>
            <person name="Mehta T."/>
            <person name="Park D."/>
            <person name="Pearson M."/>
            <person name="Roberts A."/>
            <person name="Saif S."/>
            <person name="Shenoy N."/>
            <person name="Sisk P."/>
            <person name="Stolte C."/>
            <person name="Sykes S."/>
            <person name="Walk T."/>
            <person name="White J."/>
            <person name="Yandava C."/>
            <person name="Burger G."/>
            <person name="Gray M.W."/>
            <person name="Holland P.W.H."/>
            <person name="King N."/>
            <person name="Lang F.B.F."/>
            <person name="Roger A.J."/>
            <person name="Ruiz-Trillo I."/>
            <person name="Lander E."/>
            <person name="Nusbaum C."/>
        </authorList>
    </citation>
    <scope>NUCLEOTIDE SEQUENCE [LARGE SCALE GENOMIC DNA]</scope>
    <source>
        <strain evidence="11">ATCC 38327</strain>
    </source>
</reference>
<evidence type="ECO:0000313" key="11">
    <source>
        <dbReference type="Proteomes" id="UP000054350"/>
    </source>
</evidence>
<comment type="similarity">
    <text evidence="2">Belongs to the SPCS2 family.</text>
</comment>
<evidence type="ECO:0000256" key="6">
    <source>
        <dbReference type="ARBA" id="ARBA00022989"/>
    </source>
</evidence>
<dbReference type="PANTHER" id="PTHR13085:SF0">
    <property type="entry name" value="SIGNAL PEPTIDASE COMPLEX SUBUNIT 2"/>
    <property type="match status" value="1"/>
</dbReference>
<dbReference type="EMBL" id="GG745331">
    <property type="protein sequence ID" value="KNE56958.1"/>
    <property type="molecule type" value="Genomic_DNA"/>
</dbReference>
<evidence type="ECO:0000256" key="7">
    <source>
        <dbReference type="ARBA" id="ARBA00023136"/>
    </source>
</evidence>
<dbReference type="GO" id="GO:0006465">
    <property type="term" value="P:signal peptide processing"/>
    <property type="evidence" value="ECO:0007669"/>
    <property type="project" value="InterPro"/>
</dbReference>
<feature type="transmembrane region" description="Helical" evidence="9">
    <location>
        <begin position="65"/>
        <end position="84"/>
    </location>
</feature>
<evidence type="ECO:0000256" key="2">
    <source>
        <dbReference type="ARBA" id="ARBA00007324"/>
    </source>
</evidence>
<evidence type="ECO:0000256" key="5">
    <source>
        <dbReference type="ARBA" id="ARBA00022824"/>
    </source>
</evidence>
<name>A0A0L0S356_ALLM3</name>
<evidence type="ECO:0000256" key="4">
    <source>
        <dbReference type="ARBA" id="ARBA00022692"/>
    </source>
</evidence>
<organism evidence="10 11">
    <name type="scientific">Allomyces macrogynus (strain ATCC 38327)</name>
    <name type="common">Allomyces javanicus var. macrogynus</name>
    <dbReference type="NCBI Taxonomy" id="578462"/>
    <lineage>
        <taxon>Eukaryota</taxon>
        <taxon>Fungi</taxon>
        <taxon>Fungi incertae sedis</taxon>
        <taxon>Blastocladiomycota</taxon>
        <taxon>Blastocladiomycetes</taxon>
        <taxon>Blastocladiales</taxon>
        <taxon>Blastocladiaceae</taxon>
        <taxon>Allomyces</taxon>
    </lineage>
</organism>